<dbReference type="OrthoDB" id="3629249at2759"/>
<organism evidence="1 2">
    <name type="scientific">Pseudocercospora musae</name>
    <dbReference type="NCBI Taxonomy" id="113226"/>
    <lineage>
        <taxon>Eukaryota</taxon>
        <taxon>Fungi</taxon>
        <taxon>Dikarya</taxon>
        <taxon>Ascomycota</taxon>
        <taxon>Pezizomycotina</taxon>
        <taxon>Dothideomycetes</taxon>
        <taxon>Dothideomycetidae</taxon>
        <taxon>Mycosphaerellales</taxon>
        <taxon>Mycosphaerellaceae</taxon>
        <taxon>Pseudocercospora</taxon>
    </lineage>
</organism>
<comment type="caution">
    <text evidence="1">The sequence shown here is derived from an EMBL/GenBank/DDBJ whole genome shotgun (WGS) entry which is preliminary data.</text>
</comment>
<reference evidence="1 2" key="1">
    <citation type="submission" date="2015-07" db="EMBL/GenBank/DDBJ databases">
        <title>Comparative genomics of the Sigatoka disease complex on banana suggests a link between parallel evolutionary changes in Pseudocercospora fijiensis and Pseudocercospora eumusae and increased virulence on the banana host.</title>
        <authorList>
            <person name="Chang T.-C."/>
            <person name="Salvucci A."/>
            <person name="Crous P.W."/>
            <person name="Stergiopoulos I."/>
        </authorList>
    </citation>
    <scope>NUCLEOTIDE SEQUENCE [LARGE SCALE GENOMIC DNA]</scope>
    <source>
        <strain evidence="1 2">CBS 116634</strain>
    </source>
</reference>
<keyword evidence="2" id="KW-1185">Reference proteome</keyword>
<proteinExistence type="predicted"/>
<protein>
    <submittedName>
        <fullName evidence="1">Uncharacterized protein</fullName>
    </submittedName>
</protein>
<sequence>MASRKEPFNGTSRTHTHILSANSSSQNRFLISEFPTVKKYLTNKCDRLVQNEGGTLRGVFGSSYGTDDWTALLSIGMLLPINTLISLMLNEGLWTGHLDAIATSDY</sequence>
<name>A0A139HBA7_9PEZI</name>
<gene>
    <name evidence="1" type="ORF">AC579_7160</name>
</gene>
<accession>A0A139HBA7</accession>
<evidence type="ECO:0000313" key="2">
    <source>
        <dbReference type="Proteomes" id="UP000073492"/>
    </source>
</evidence>
<evidence type="ECO:0000313" key="1">
    <source>
        <dbReference type="EMBL" id="KXS99721.1"/>
    </source>
</evidence>
<dbReference type="Proteomes" id="UP000073492">
    <property type="component" value="Unassembled WGS sequence"/>
</dbReference>
<dbReference type="AlphaFoldDB" id="A0A139HBA7"/>
<dbReference type="EMBL" id="LFZO01000703">
    <property type="protein sequence ID" value="KXS99721.1"/>
    <property type="molecule type" value="Genomic_DNA"/>
</dbReference>